<dbReference type="GO" id="GO:0005829">
    <property type="term" value="C:cytosol"/>
    <property type="evidence" value="ECO:0007669"/>
    <property type="project" value="TreeGrafter"/>
</dbReference>
<gene>
    <name evidence="5" type="ordered locus">Acid_3645</name>
</gene>
<organism evidence="5">
    <name type="scientific">Solibacter usitatus (strain Ellin6076)</name>
    <dbReference type="NCBI Taxonomy" id="234267"/>
    <lineage>
        <taxon>Bacteria</taxon>
        <taxon>Pseudomonadati</taxon>
        <taxon>Acidobacteriota</taxon>
        <taxon>Terriglobia</taxon>
        <taxon>Bryobacterales</taxon>
        <taxon>Solibacteraceae</taxon>
        <taxon>Candidatus Solibacter</taxon>
    </lineage>
</organism>
<evidence type="ECO:0000256" key="4">
    <source>
        <dbReference type="PIRSR" id="PIRSR001365-2"/>
    </source>
</evidence>
<evidence type="ECO:0000256" key="1">
    <source>
        <dbReference type="ARBA" id="ARBA00007592"/>
    </source>
</evidence>
<dbReference type="eggNOG" id="COG0329">
    <property type="taxonomic scope" value="Bacteria"/>
</dbReference>
<dbReference type="PIRSF" id="PIRSF001365">
    <property type="entry name" value="DHDPS"/>
    <property type="match status" value="1"/>
</dbReference>
<sequence precursor="true">MKLEGVYSVLPTPFTPAGDLDLESLKRVVDLFIGAGVNGLTALGVTSEVARMNDRERVQVLETVVKQVNGRVRVVAGATADGVRTCIDYTKFARDTGADAVMISPPRSPKLNSESVVRHFAAVAAAVDIHIVIQDYPPISGFAMEPALLVRIAREVPAAQTIKLEDPPTPFKTSRIREAAQGMDIGIFGGLGGVFLLEELMAGATGAMTGFAYPEILVKIVKLFHSGDLDAAAEAFYPFVPLMRFEFQEGLGMAIRKEVLRRRGAITCADIRLPGAKLDAATTTALDRVLAWTEKRRESK</sequence>
<dbReference type="Gene3D" id="3.20.20.70">
    <property type="entry name" value="Aldolase class I"/>
    <property type="match status" value="1"/>
</dbReference>
<dbReference type="Pfam" id="PF00701">
    <property type="entry name" value="DHDPS"/>
    <property type="match status" value="1"/>
</dbReference>
<feature type="binding site" evidence="4">
    <location>
        <position position="46"/>
    </location>
    <ligand>
        <name>pyruvate</name>
        <dbReference type="ChEBI" id="CHEBI:15361"/>
    </ligand>
</feature>
<dbReference type="InterPro" id="IPR013785">
    <property type="entry name" value="Aldolase_TIM"/>
</dbReference>
<dbReference type="PANTHER" id="PTHR12128:SF66">
    <property type="entry name" value="4-HYDROXY-2-OXOGLUTARATE ALDOLASE, MITOCHONDRIAL"/>
    <property type="match status" value="1"/>
</dbReference>
<dbReference type="CDD" id="cd00408">
    <property type="entry name" value="DHDPS-like"/>
    <property type="match status" value="1"/>
</dbReference>
<dbReference type="EMBL" id="CP000473">
    <property type="protein sequence ID" value="ABJ84617.1"/>
    <property type="molecule type" value="Genomic_DNA"/>
</dbReference>
<dbReference type="AlphaFoldDB" id="Q02D66"/>
<dbReference type="OrthoDB" id="127973at2"/>
<evidence type="ECO:0000256" key="3">
    <source>
        <dbReference type="PIRNR" id="PIRNR001365"/>
    </source>
</evidence>
<name>Q02D66_SOLUE</name>
<feature type="binding site" evidence="4">
    <location>
        <position position="208"/>
    </location>
    <ligand>
        <name>pyruvate</name>
        <dbReference type="ChEBI" id="CHEBI:15361"/>
    </ligand>
</feature>
<comment type="similarity">
    <text evidence="1 3">Belongs to the DapA family.</text>
</comment>
<dbReference type="GO" id="GO:0008840">
    <property type="term" value="F:4-hydroxy-tetrahydrodipicolinate synthase activity"/>
    <property type="evidence" value="ECO:0007669"/>
    <property type="project" value="TreeGrafter"/>
</dbReference>
<dbReference type="SUPFAM" id="SSF51569">
    <property type="entry name" value="Aldolase"/>
    <property type="match status" value="1"/>
</dbReference>
<dbReference type="KEGG" id="sus:Acid_3645"/>
<evidence type="ECO:0000313" key="5">
    <source>
        <dbReference type="EMBL" id="ABJ84617.1"/>
    </source>
</evidence>
<reference evidence="5" key="1">
    <citation type="submission" date="2006-10" db="EMBL/GenBank/DDBJ databases">
        <title>Complete sequence of Solibacter usitatus Ellin6076.</title>
        <authorList>
            <consortium name="US DOE Joint Genome Institute"/>
            <person name="Copeland A."/>
            <person name="Lucas S."/>
            <person name="Lapidus A."/>
            <person name="Barry K."/>
            <person name="Detter J.C."/>
            <person name="Glavina del Rio T."/>
            <person name="Hammon N."/>
            <person name="Israni S."/>
            <person name="Dalin E."/>
            <person name="Tice H."/>
            <person name="Pitluck S."/>
            <person name="Thompson L.S."/>
            <person name="Brettin T."/>
            <person name="Bruce D."/>
            <person name="Han C."/>
            <person name="Tapia R."/>
            <person name="Gilna P."/>
            <person name="Schmutz J."/>
            <person name="Larimer F."/>
            <person name="Land M."/>
            <person name="Hauser L."/>
            <person name="Kyrpides N."/>
            <person name="Mikhailova N."/>
            <person name="Janssen P.H."/>
            <person name="Kuske C.R."/>
            <person name="Richardson P."/>
        </authorList>
    </citation>
    <scope>NUCLEOTIDE SEQUENCE</scope>
    <source>
        <strain evidence="5">Ellin6076</strain>
    </source>
</reference>
<keyword evidence="2 3" id="KW-0456">Lyase</keyword>
<dbReference type="SMART" id="SM01130">
    <property type="entry name" value="DHDPS"/>
    <property type="match status" value="1"/>
</dbReference>
<accession>Q02D66</accession>
<dbReference type="HOGENOM" id="CLU_049343_4_0_0"/>
<dbReference type="STRING" id="234267.Acid_3645"/>
<protein>
    <submittedName>
        <fullName evidence="5">Dihydrodipicolinate synthetase</fullName>
    </submittedName>
</protein>
<dbReference type="PANTHER" id="PTHR12128">
    <property type="entry name" value="DIHYDRODIPICOLINATE SYNTHASE"/>
    <property type="match status" value="1"/>
</dbReference>
<proteinExistence type="inferred from homology"/>
<evidence type="ECO:0000256" key="2">
    <source>
        <dbReference type="ARBA" id="ARBA00023239"/>
    </source>
</evidence>
<dbReference type="PRINTS" id="PR00146">
    <property type="entry name" value="DHPICSNTHASE"/>
</dbReference>
<dbReference type="InterPro" id="IPR002220">
    <property type="entry name" value="DapA-like"/>
</dbReference>
<dbReference type="InParanoid" id="Q02D66"/>